<accession>A0A813MAX1</accession>
<gene>
    <name evidence="1" type="ORF">OXX778_LOCUS1931</name>
</gene>
<feature type="non-terminal residue" evidence="1">
    <location>
        <position position="1"/>
    </location>
</feature>
<dbReference type="AlphaFoldDB" id="A0A813MAX1"/>
<comment type="caution">
    <text evidence="1">The sequence shown here is derived from an EMBL/GenBank/DDBJ whole genome shotgun (WGS) entry which is preliminary data.</text>
</comment>
<protein>
    <submittedName>
        <fullName evidence="1">Uncharacterized protein</fullName>
    </submittedName>
</protein>
<evidence type="ECO:0000313" key="1">
    <source>
        <dbReference type="EMBL" id="CAF0718282.1"/>
    </source>
</evidence>
<name>A0A813MAX1_9BILA</name>
<evidence type="ECO:0000313" key="2">
    <source>
        <dbReference type="Proteomes" id="UP000663879"/>
    </source>
</evidence>
<proteinExistence type="predicted"/>
<reference evidence="1" key="1">
    <citation type="submission" date="2021-02" db="EMBL/GenBank/DDBJ databases">
        <authorList>
            <person name="Nowell W R."/>
        </authorList>
    </citation>
    <scope>NUCLEOTIDE SEQUENCE</scope>
    <source>
        <strain evidence="1">Ploen Becks lab</strain>
    </source>
</reference>
<keyword evidence="2" id="KW-1185">Reference proteome</keyword>
<dbReference type="EMBL" id="CAJNOC010000137">
    <property type="protein sequence ID" value="CAF0718282.1"/>
    <property type="molecule type" value="Genomic_DNA"/>
</dbReference>
<sequence length="80" mass="9133">MIKPECIVDFKIGETNESSNRESYYSVSSGEIGLWNEIDLSKNLAQDISKNMNDNSNNIKLDEVKTLLDDPNKQQQQILQ</sequence>
<dbReference type="Proteomes" id="UP000663879">
    <property type="component" value="Unassembled WGS sequence"/>
</dbReference>
<organism evidence="1 2">
    <name type="scientific">Brachionus calyciflorus</name>
    <dbReference type="NCBI Taxonomy" id="104777"/>
    <lineage>
        <taxon>Eukaryota</taxon>
        <taxon>Metazoa</taxon>
        <taxon>Spiralia</taxon>
        <taxon>Gnathifera</taxon>
        <taxon>Rotifera</taxon>
        <taxon>Eurotatoria</taxon>
        <taxon>Monogononta</taxon>
        <taxon>Pseudotrocha</taxon>
        <taxon>Ploima</taxon>
        <taxon>Brachionidae</taxon>
        <taxon>Brachionus</taxon>
    </lineage>
</organism>